<evidence type="ECO:0000313" key="3">
    <source>
        <dbReference type="EMBL" id="QKF53856.1"/>
    </source>
</evidence>
<evidence type="ECO:0000313" key="4">
    <source>
        <dbReference type="Proteomes" id="UP000501989"/>
    </source>
</evidence>
<dbReference type="RefSeq" id="WP_172612892.1">
    <property type="nucleotide sequence ID" value="NZ_CP053746.1"/>
</dbReference>
<evidence type="ECO:0000256" key="1">
    <source>
        <dbReference type="ARBA" id="ARBA00022519"/>
    </source>
</evidence>
<proteinExistence type="predicted"/>
<gene>
    <name evidence="3" type="ORF">FX982_04850</name>
</gene>
<keyword evidence="1" id="KW-0997">Cell inner membrane</keyword>
<dbReference type="EMBL" id="CP053746">
    <property type="protein sequence ID" value="QKF53856.1"/>
    <property type="molecule type" value="Genomic_DNA"/>
</dbReference>
<reference evidence="4" key="1">
    <citation type="submission" date="2019-12" db="EMBL/GenBank/DDBJ databases">
        <title>Endophytic bacteria associated with Panax ginseng seedlings.</title>
        <authorList>
            <person name="Park J.M."/>
            <person name="Shin R."/>
            <person name="Jo S.H."/>
        </authorList>
    </citation>
    <scope>NUCLEOTIDE SEQUENCE [LARGE SCALE GENOMIC DNA]</scope>
    <source>
        <strain evidence="4">PgKB30</strain>
    </source>
</reference>
<evidence type="ECO:0000259" key="2">
    <source>
        <dbReference type="Pfam" id="PF00535"/>
    </source>
</evidence>
<protein>
    <recommendedName>
        <fullName evidence="2">Glycosyltransferase 2-like domain-containing protein</fullName>
    </recommendedName>
</protein>
<sequence length="1179" mass="132216">MINRNLHGKLPAPYYIYAPDYRETSSGICVMHYLCHALNIAGHEAYVALCDVKNPALRTPSLSEELIKCHQDLGRTPIVVYPEVVSGNPLSGPVVVRYILNREGFLTGNGLQAGRNDLFFHYAHDFRDESLNTNMLTLPVIDSELFSPPKEPVERTKSYLYLHRHLIRDVDFLSLPADIEILSLSKPKTLAQLAEIFKTAAVLYSYEISATCTEAMLCGCPVIYLQGGHIDTLPFTEHFGDAGAAMHYEPGGLERARASLPQARLRWLEIEDTFWQQLDYFIELTQRAVVDHKANLHTRPLTEWLQARALSPVQERLIAARRAELSNSSSLTVIVLDRLDRPDQVRLTLESLGVWQAQAVTRRTVVLSASQRPQDVPPDIEWQLAASDIALQINALLRNDGSEWFIILHAGDEWQASGTLRLELELAQHSQCQMVYFDEIHHADDVRGIAMRPDLNLDLLLSFPVSMATHWLFKRELALDVGGFDPAFSQALEFDLILRLIEQNGIGAIGHIDEPLLACSAPTLAQNSDEVRTLKRHLLARNYLHADVIEAPARHYHVQYGHQSRPLVSIIVPTRDQLPMLQRCIETVLEKTAYQHYEIIIVDNDSQTPEALEWLANMEAIGGQKVRVLRYPLAFNFSAMNNMAAAEARGDYLVLMNNDIAVLREDWLDKLLNHAQRPEVGIVGSKLLYPNATIQHAGVILGLRGPAEHPFSGESATSPGYMQRRWLDQDLSAVTAACLMVRKSIYDEVSGMDEEAFKVSYNDVDLCLKVGRQGYLVVWTPHALLLHEGSVSQTADLSFERKKKEVRFAGERDAMYAKWLPLLARDPAYNPNLSLSGNGFDLEPITALTWQPMAWRPLPRVLVHPADAGESGHQRVLDPLKALMEAAAVDGFALPTPLGVVDLQRYNPDVIVYQRHLDELRLDDMRHASAFSSAFKIFDLDIDVFSLPAHHPDHDRLPTDLSNAMERVGRFADRFIVATPHLADLFSGFHGDLRVIPARLPVDLWGNLHPRRNRGFKPRVGILCDTDVHLLNNVVQVLTDEIEWIFVGTCPESIRPSGFEIHGSPSLQRKASALASLDLDLALVPLEQNPFNEARGNLPLVEYGACGYPVICSDVRAYQGDLPVTRVANTDQAWIDAIRAHLHDLSTAARIGDQLRSKVLSDWMLDDGGVEAWRTAWLP</sequence>
<dbReference type="SUPFAM" id="SSF53756">
    <property type="entry name" value="UDP-Glycosyltransferase/glycogen phosphorylase"/>
    <property type="match status" value="1"/>
</dbReference>
<name>A0A6M8MPE0_9PSED</name>
<dbReference type="Proteomes" id="UP000501989">
    <property type="component" value="Chromosome"/>
</dbReference>
<accession>A0A6M8MPE0</accession>
<keyword evidence="1" id="KW-1003">Cell membrane</keyword>
<keyword evidence="4" id="KW-1185">Reference proteome</keyword>
<dbReference type="PANTHER" id="PTHR43179:SF7">
    <property type="entry name" value="RHAMNOSYLTRANSFERASE WBBL"/>
    <property type="match status" value="1"/>
</dbReference>
<dbReference type="KEGG" id="pgg:FX982_04850"/>
<feature type="domain" description="Glycosyltransferase 2-like" evidence="2">
    <location>
        <begin position="569"/>
        <end position="749"/>
    </location>
</feature>
<organism evidence="3 4">
    <name type="scientific">Pseudomonas graminis</name>
    <dbReference type="NCBI Taxonomy" id="158627"/>
    <lineage>
        <taxon>Bacteria</taxon>
        <taxon>Pseudomonadati</taxon>
        <taxon>Pseudomonadota</taxon>
        <taxon>Gammaproteobacteria</taxon>
        <taxon>Pseudomonadales</taxon>
        <taxon>Pseudomonadaceae</taxon>
        <taxon>Pseudomonas</taxon>
    </lineage>
</organism>
<dbReference type="SUPFAM" id="SSF53448">
    <property type="entry name" value="Nucleotide-diphospho-sugar transferases"/>
    <property type="match status" value="2"/>
</dbReference>
<dbReference type="AlphaFoldDB" id="A0A6M8MPE0"/>
<dbReference type="Pfam" id="PF00535">
    <property type="entry name" value="Glycos_transf_2"/>
    <property type="match status" value="1"/>
</dbReference>
<keyword evidence="1" id="KW-0472">Membrane</keyword>
<dbReference type="PANTHER" id="PTHR43179">
    <property type="entry name" value="RHAMNOSYLTRANSFERASE WBBL"/>
    <property type="match status" value="1"/>
</dbReference>
<dbReference type="InterPro" id="IPR029044">
    <property type="entry name" value="Nucleotide-diphossugar_trans"/>
</dbReference>
<dbReference type="Gene3D" id="3.90.550.10">
    <property type="entry name" value="Spore Coat Polysaccharide Biosynthesis Protein SpsA, Chain A"/>
    <property type="match status" value="2"/>
</dbReference>
<dbReference type="InterPro" id="IPR001173">
    <property type="entry name" value="Glyco_trans_2-like"/>
</dbReference>
<dbReference type="Gene3D" id="3.40.50.2000">
    <property type="entry name" value="Glycogen Phosphorylase B"/>
    <property type="match status" value="1"/>
</dbReference>